<name>A0A2N9YEL9_9GAMM</name>
<dbReference type="InterPro" id="IPR000297">
    <property type="entry name" value="PPIase_PpiC"/>
</dbReference>
<dbReference type="EC" id="5.2.1.8" evidence="3"/>
<dbReference type="RefSeq" id="WP_062154107.1">
    <property type="nucleotide sequence ID" value="NZ_CP012373.2"/>
</dbReference>
<dbReference type="OrthoDB" id="14196at2"/>
<dbReference type="EMBL" id="CP018889">
    <property type="protein sequence ID" value="AUI68904.1"/>
    <property type="molecule type" value="Genomic_DNA"/>
</dbReference>
<evidence type="ECO:0000313" key="9">
    <source>
        <dbReference type="Proteomes" id="UP000234271"/>
    </source>
</evidence>
<dbReference type="PROSITE" id="PS01096">
    <property type="entry name" value="PPIC_PPIASE_1"/>
    <property type="match status" value="1"/>
</dbReference>
<dbReference type="InterPro" id="IPR023058">
    <property type="entry name" value="PPIase_PpiC_CS"/>
</dbReference>
<dbReference type="GO" id="GO:0003755">
    <property type="term" value="F:peptidyl-prolyl cis-trans isomerase activity"/>
    <property type="evidence" value="ECO:0007669"/>
    <property type="project" value="UniProtKB-KW"/>
</dbReference>
<dbReference type="Gene3D" id="1.10.8.1040">
    <property type="match status" value="1"/>
</dbReference>
<dbReference type="InterPro" id="IPR027304">
    <property type="entry name" value="Trigger_fact/SurA_dom_sf"/>
</dbReference>
<evidence type="ECO:0000259" key="7">
    <source>
        <dbReference type="PROSITE" id="PS50198"/>
    </source>
</evidence>
<dbReference type="InterPro" id="IPR046357">
    <property type="entry name" value="PPIase_dom_sf"/>
</dbReference>
<dbReference type="KEGG" id="blep:AL038_14825"/>
<keyword evidence="9" id="KW-1185">Reference proteome</keyword>
<evidence type="ECO:0000256" key="5">
    <source>
        <dbReference type="PROSITE-ProRule" id="PRU00278"/>
    </source>
</evidence>
<evidence type="ECO:0000313" key="8">
    <source>
        <dbReference type="EMBL" id="AUI68904.1"/>
    </source>
</evidence>
<dbReference type="Gene3D" id="3.10.50.40">
    <property type="match status" value="1"/>
</dbReference>
<evidence type="ECO:0000256" key="2">
    <source>
        <dbReference type="ARBA" id="ARBA00007656"/>
    </source>
</evidence>
<keyword evidence="5" id="KW-0413">Isomerase</keyword>
<organism evidence="8 9">
    <name type="scientific">Beggiatoa leptomitoformis</name>
    <dbReference type="NCBI Taxonomy" id="288004"/>
    <lineage>
        <taxon>Bacteria</taxon>
        <taxon>Pseudomonadati</taxon>
        <taxon>Pseudomonadota</taxon>
        <taxon>Gammaproteobacteria</taxon>
        <taxon>Thiotrichales</taxon>
        <taxon>Thiotrichaceae</taxon>
        <taxon>Beggiatoa</taxon>
    </lineage>
</organism>
<dbReference type="InterPro" id="IPR050245">
    <property type="entry name" value="PrsA_foldase"/>
</dbReference>
<comment type="catalytic activity">
    <reaction evidence="1">
        <text>[protein]-peptidylproline (omega=180) = [protein]-peptidylproline (omega=0)</text>
        <dbReference type="Rhea" id="RHEA:16237"/>
        <dbReference type="Rhea" id="RHEA-COMP:10747"/>
        <dbReference type="Rhea" id="RHEA-COMP:10748"/>
        <dbReference type="ChEBI" id="CHEBI:83833"/>
        <dbReference type="ChEBI" id="CHEBI:83834"/>
        <dbReference type="EC" id="5.2.1.8"/>
    </reaction>
</comment>
<sequence>MRRKILIACLLSGSLFAKTTQAEESQPTTTNKTVATLNGTAITQQALDEYKQFRNKYASPENTTSDYALLEELISRELLVTDALKNGLDKTPAFTHQLEAMRKNLLVGLAMEQYLAEHPLDDTALRVDYEQKLSLSKDKLPQEFNVSHILVDNEAAAQTLIDALNAGKPFAELAKSSSKDTVTGEKGGELGWITPQQVTASFGDAMGKLDKGYFSQKPIQSEFGWHIIKINDKRPLNIPAFDSVKEKVRQLMQAEQKQTYLDALKTNNQIEILIPDTEKTTTK</sequence>
<accession>A0A2N9YEL9</accession>
<comment type="similarity">
    <text evidence="2">Belongs to the PpiC/parvulin rotamase family.</text>
</comment>
<dbReference type="AlphaFoldDB" id="A0A2N9YEL9"/>
<dbReference type="Pfam" id="PF13616">
    <property type="entry name" value="Rotamase_3"/>
    <property type="match status" value="1"/>
</dbReference>
<dbReference type="STRING" id="288004.AL038_14825"/>
<dbReference type="Proteomes" id="UP000234271">
    <property type="component" value="Chromosome"/>
</dbReference>
<dbReference type="SUPFAM" id="SSF109998">
    <property type="entry name" value="Triger factor/SurA peptide-binding domain-like"/>
    <property type="match status" value="1"/>
</dbReference>
<proteinExistence type="inferred from homology"/>
<feature type="domain" description="PpiC" evidence="7">
    <location>
        <begin position="141"/>
        <end position="232"/>
    </location>
</feature>
<feature type="chain" id="PRO_5014932293" description="peptidylprolyl isomerase" evidence="6">
    <location>
        <begin position="23"/>
        <end position="283"/>
    </location>
</feature>
<gene>
    <name evidence="8" type="ORF">BLE401_09435</name>
</gene>
<protein>
    <recommendedName>
        <fullName evidence="3">peptidylprolyl isomerase</fullName>
        <ecNumber evidence="3">5.2.1.8</ecNumber>
    </recommendedName>
</protein>
<dbReference type="PANTHER" id="PTHR47245">
    <property type="entry name" value="PEPTIDYLPROLYL ISOMERASE"/>
    <property type="match status" value="1"/>
</dbReference>
<evidence type="ECO:0000256" key="4">
    <source>
        <dbReference type="ARBA" id="ARBA00023110"/>
    </source>
</evidence>
<dbReference type="PROSITE" id="PS50198">
    <property type="entry name" value="PPIC_PPIASE_2"/>
    <property type="match status" value="1"/>
</dbReference>
<reference evidence="9" key="1">
    <citation type="submission" date="2016-12" db="EMBL/GenBank/DDBJ databases">
        <title>Complete Genome Sequence of Beggiatoa leptomitiformis D-401.</title>
        <authorList>
            <person name="Fomenkov A."/>
            <person name="Vincze T."/>
            <person name="Grabovich M."/>
            <person name="Anton B.P."/>
            <person name="Dubinina G."/>
            <person name="Orlova M."/>
            <person name="Belousova E."/>
            <person name="Roberts R.J."/>
        </authorList>
    </citation>
    <scope>NUCLEOTIDE SEQUENCE [LARGE SCALE GENOMIC DNA]</scope>
    <source>
        <strain evidence="9">D-401</strain>
    </source>
</reference>
<evidence type="ECO:0000256" key="6">
    <source>
        <dbReference type="SAM" id="SignalP"/>
    </source>
</evidence>
<dbReference type="PANTHER" id="PTHR47245:SF2">
    <property type="entry name" value="PEPTIDYL-PROLYL CIS-TRANS ISOMERASE HP_0175-RELATED"/>
    <property type="match status" value="1"/>
</dbReference>
<evidence type="ECO:0000256" key="3">
    <source>
        <dbReference type="ARBA" id="ARBA00013194"/>
    </source>
</evidence>
<feature type="signal peptide" evidence="6">
    <location>
        <begin position="1"/>
        <end position="22"/>
    </location>
</feature>
<keyword evidence="4 5" id="KW-0697">Rotamase</keyword>
<evidence type="ECO:0000256" key="1">
    <source>
        <dbReference type="ARBA" id="ARBA00000971"/>
    </source>
</evidence>
<keyword evidence="6" id="KW-0732">Signal</keyword>
<dbReference type="SUPFAM" id="SSF54534">
    <property type="entry name" value="FKBP-like"/>
    <property type="match status" value="1"/>
</dbReference>